<accession>A0A5B7J532</accession>
<reference evidence="2 3" key="1">
    <citation type="submission" date="2019-05" db="EMBL/GenBank/DDBJ databases">
        <title>Another draft genome of Portunus trituberculatus and its Hox gene families provides insights of decapod evolution.</title>
        <authorList>
            <person name="Jeong J.-H."/>
            <person name="Song I."/>
            <person name="Kim S."/>
            <person name="Choi T."/>
            <person name="Kim D."/>
            <person name="Ryu S."/>
            <person name="Kim W."/>
        </authorList>
    </citation>
    <scope>NUCLEOTIDE SEQUENCE [LARGE SCALE GENOMIC DNA]</scope>
    <source>
        <tissue evidence="2">Muscle</tissue>
    </source>
</reference>
<protein>
    <submittedName>
        <fullName evidence="2">Uncharacterized protein</fullName>
    </submittedName>
</protein>
<dbReference type="EMBL" id="VSRR010093028">
    <property type="protein sequence ID" value="MPC92931.1"/>
    <property type="molecule type" value="Genomic_DNA"/>
</dbReference>
<evidence type="ECO:0000313" key="3">
    <source>
        <dbReference type="Proteomes" id="UP000324222"/>
    </source>
</evidence>
<name>A0A5B7J532_PORTR</name>
<keyword evidence="3" id="KW-1185">Reference proteome</keyword>
<evidence type="ECO:0000256" key="1">
    <source>
        <dbReference type="SAM" id="MobiDB-lite"/>
    </source>
</evidence>
<sequence length="59" mass="7000">MFYLHQTCPEPRDRWRWLRWWSWWHASHVVLSGTPGSSRAAPFNRPAVPTTFNTTDSTL</sequence>
<gene>
    <name evidence="2" type="ORF">E2C01_088044</name>
</gene>
<organism evidence="2 3">
    <name type="scientific">Portunus trituberculatus</name>
    <name type="common">Swimming crab</name>
    <name type="synonym">Neptunus trituberculatus</name>
    <dbReference type="NCBI Taxonomy" id="210409"/>
    <lineage>
        <taxon>Eukaryota</taxon>
        <taxon>Metazoa</taxon>
        <taxon>Ecdysozoa</taxon>
        <taxon>Arthropoda</taxon>
        <taxon>Crustacea</taxon>
        <taxon>Multicrustacea</taxon>
        <taxon>Malacostraca</taxon>
        <taxon>Eumalacostraca</taxon>
        <taxon>Eucarida</taxon>
        <taxon>Decapoda</taxon>
        <taxon>Pleocyemata</taxon>
        <taxon>Brachyura</taxon>
        <taxon>Eubrachyura</taxon>
        <taxon>Portunoidea</taxon>
        <taxon>Portunidae</taxon>
        <taxon>Portuninae</taxon>
        <taxon>Portunus</taxon>
    </lineage>
</organism>
<proteinExistence type="predicted"/>
<evidence type="ECO:0000313" key="2">
    <source>
        <dbReference type="EMBL" id="MPC92931.1"/>
    </source>
</evidence>
<dbReference type="Proteomes" id="UP000324222">
    <property type="component" value="Unassembled WGS sequence"/>
</dbReference>
<comment type="caution">
    <text evidence="2">The sequence shown here is derived from an EMBL/GenBank/DDBJ whole genome shotgun (WGS) entry which is preliminary data.</text>
</comment>
<feature type="compositionally biased region" description="Polar residues" evidence="1">
    <location>
        <begin position="50"/>
        <end position="59"/>
    </location>
</feature>
<feature type="region of interest" description="Disordered" evidence="1">
    <location>
        <begin position="35"/>
        <end position="59"/>
    </location>
</feature>
<dbReference type="AlphaFoldDB" id="A0A5B7J532"/>